<organism evidence="2">
    <name type="scientific">Vibrio sp. 09022</name>
    <dbReference type="NCBI Taxonomy" id="452804"/>
    <lineage>
        <taxon>Bacteria</taxon>
        <taxon>Pseudomonadati</taxon>
        <taxon>Pseudomonadota</taxon>
        <taxon>Gammaproteobacteria</taxon>
        <taxon>Vibrionales</taxon>
        <taxon>Vibrionaceae</taxon>
        <taxon>Vibrio</taxon>
    </lineage>
</organism>
<evidence type="ECO:0000259" key="1">
    <source>
        <dbReference type="Pfam" id="PF13391"/>
    </source>
</evidence>
<evidence type="ECO:0000313" key="2">
    <source>
        <dbReference type="EMBL" id="ABX77144.1"/>
    </source>
</evidence>
<sequence>MELSPQQIKHALEVLLTDSSNKTKNGFQMLKANYHAEDRTISAKGLAKAAGYRNYNTGNEQYGSFAHKICQLANYKPEQHKNGVPIWTYSICNASPNKDKSGHFQWRLKYSVAQVLEELRIVEARVNSNVFDDLDLRKLDLETLSEKEKQSVILSRVGQGVFRTRLIRHWEGCSVTGLDNTDLLIASHIKPWRDCTASEAIDMTNGLLLVPNLDSVFDKGYISFDRQGSILISPQLSPLDAEMLGIDTSMQLRWCYPQHEHFLKHHREKIFRKNR</sequence>
<proteinExistence type="predicted"/>
<accession>A9M551</accession>
<dbReference type="AlphaFoldDB" id="A9M551"/>
<protein>
    <recommendedName>
        <fullName evidence="1">HNH nuclease domain-containing protein</fullName>
    </recommendedName>
</protein>
<keyword evidence="2" id="KW-0614">Plasmid</keyword>
<gene>
    <name evidence="2" type="ORF">BMSF_0026</name>
</gene>
<geneLocation type="plasmid" evidence="2">
    <name>p09022A</name>
</geneLocation>
<dbReference type="InterPro" id="IPR003615">
    <property type="entry name" value="HNH_nuc"/>
</dbReference>
<dbReference type="EMBL" id="CP000757">
    <property type="protein sequence ID" value="ABX77144.1"/>
    <property type="molecule type" value="Genomic_DNA"/>
</dbReference>
<dbReference type="Pfam" id="PF13391">
    <property type="entry name" value="HNH_2"/>
    <property type="match status" value="1"/>
</dbReference>
<reference evidence="2" key="1">
    <citation type="journal article" date="2007" name="Appl. Environ. Microbiol.">
        <title>Sequence characterization and comparative analysis of three plasmids isolated from environmental Vibrio spp.</title>
        <authorList>
            <person name="Hazen T.H."/>
            <person name="Wu D."/>
            <person name="Eisen J.A."/>
            <person name="Sobecky P.A."/>
        </authorList>
    </citation>
    <scope>NUCLEOTIDE SEQUENCE [LARGE SCALE GENOMIC DNA]</scope>
    <source>
        <strain evidence="2">09022</strain>
        <plasmid evidence="2">p09022A</plasmid>
    </source>
</reference>
<dbReference type="RefSeq" id="WP_012219954.1">
    <property type="nucleotide sequence ID" value="NC_010114.1"/>
</dbReference>
<feature type="domain" description="HNH nuclease" evidence="1">
    <location>
        <begin position="173"/>
        <end position="225"/>
    </location>
</feature>
<name>A9M551_9VIBR</name>